<evidence type="ECO:0000313" key="2">
    <source>
        <dbReference type="Proteomes" id="UP000788993"/>
    </source>
</evidence>
<reference evidence="1" key="1">
    <citation type="journal article" date="2021" name="Open Biol.">
        <title>Shared evolutionary footprints suggest mitochondrial oxidative damage underlies multiple complex I losses in fungi.</title>
        <authorList>
            <person name="Schikora-Tamarit M.A."/>
            <person name="Marcet-Houben M."/>
            <person name="Nosek J."/>
            <person name="Gabaldon T."/>
        </authorList>
    </citation>
    <scope>NUCLEOTIDE SEQUENCE</scope>
    <source>
        <strain evidence="1">NCAIM Y.01608</strain>
    </source>
</reference>
<comment type="caution">
    <text evidence="1">The sequence shown here is derived from an EMBL/GenBank/DDBJ whole genome shotgun (WGS) entry which is preliminary data.</text>
</comment>
<proteinExistence type="predicted"/>
<keyword evidence="2" id="KW-1185">Reference proteome</keyword>
<organism evidence="1 2">
    <name type="scientific">Ogataea polymorpha</name>
    <dbReference type="NCBI Taxonomy" id="460523"/>
    <lineage>
        <taxon>Eukaryota</taxon>
        <taxon>Fungi</taxon>
        <taxon>Dikarya</taxon>
        <taxon>Ascomycota</taxon>
        <taxon>Saccharomycotina</taxon>
        <taxon>Pichiomycetes</taxon>
        <taxon>Pichiales</taxon>
        <taxon>Pichiaceae</taxon>
        <taxon>Ogataea</taxon>
    </lineage>
</organism>
<accession>A0A9P8NT67</accession>
<dbReference type="EMBL" id="JAEUBD010001571">
    <property type="protein sequence ID" value="KAH3658929.1"/>
    <property type="molecule type" value="Genomic_DNA"/>
</dbReference>
<evidence type="ECO:0000313" key="1">
    <source>
        <dbReference type="EMBL" id="KAH3658929.1"/>
    </source>
</evidence>
<reference evidence="1" key="2">
    <citation type="submission" date="2021-01" db="EMBL/GenBank/DDBJ databases">
        <authorList>
            <person name="Schikora-Tamarit M.A."/>
        </authorList>
    </citation>
    <scope>NUCLEOTIDE SEQUENCE</scope>
    <source>
        <strain evidence="1">NCAIM Y.01608</strain>
    </source>
</reference>
<protein>
    <submittedName>
        <fullName evidence="1">Uncharacterized protein</fullName>
    </submittedName>
</protein>
<gene>
    <name evidence="1" type="ORF">OGATHE_006655</name>
</gene>
<dbReference type="Proteomes" id="UP000788993">
    <property type="component" value="Unassembled WGS sequence"/>
</dbReference>
<sequence length="118" mass="12965">MKNASSPGIKINKQVRPKPFSSQIGLLAKDLSPSTKEPMINSTTLIAGERYKIVRIGLVVRGFRFSMICVSAHLKPDMHADPKTRIEPRKIKCAALVSLLSNLRMIRDDMSSSGSATI</sequence>
<dbReference type="AlphaFoldDB" id="A0A9P8NT67"/>
<name>A0A9P8NT67_9ASCO</name>